<protein>
    <recommendedName>
        <fullName evidence="3">DUF222 domain-containing protein</fullName>
    </recommendedName>
</protein>
<dbReference type="Gene3D" id="3.40.50.2000">
    <property type="entry name" value="Glycogen Phosphorylase B"/>
    <property type="match status" value="2"/>
</dbReference>
<organism evidence="1 2">
    <name type="scientific">Actinoplanes flavus</name>
    <dbReference type="NCBI Taxonomy" id="2820290"/>
    <lineage>
        <taxon>Bacteria</taxon>
        <taxon>Bacillati</taxon>
        <taxon>Actinomycetota</taxon>
        <taxon>Actinomycetes</taxon>
        <taxon>Micromonosporales</taxon>
        <taxon>Micromonosporaceae</taxon>
        <taxon>Actinoplanes</taxon>
    </lineage>
</organism>
<reference evidence="1 2" key="1">
    <citation type="submission" date="2021-03" db="EMBL/GenBank/DDBJ databases">
        <title>Actinoplanes flavus sp. nov., a novel actinomycete isolated from Coconut Palm rhizosphere soil.</title>
        <authorList>
            <person name="Luo X."/>
        </authorList>
    </citation>
    <scope>NUCLEOTIDE SEQUENCE [LARGE SCALE GENOMIC DNA]</scope>
    <source>
        <strain evidence="1 2">NEAU-H7</strain>
    </source>
</reference>
<name>A0ABS3V012_9ACTN</name>
<evidence type="ECO:0000313" key="1">
    <source>
        <dbReference type="EMBL" id="MBO3744159.1"/>
    </source>
</evidence>
<evidence type="ECO:0008006" key="3">
    <source>
        <dbReference type="Google" id="ProtNLM"/>
    </source>
</evidence>
<dbReference type="SUPFAM" id="SSF53756">
    <property type="entry name" value="UDP-Glycosyltransferase/glycogen phosphorylase"/>
    <property type="match status" value="1"/>
</dbReference>
<evidence type="ECO:0000313" key="2">
    <source>
        <dbReference type="Proteomes" id="UP000679690"/>
    </source>
</evidence>
<accession>A0ABS3V012</accession>
<dbReference type="Proteomes" id="UP000679690">
    <property type="component" value="Unassembled WGS sequence"/>
</dbReference>
<gene>
    <name evidence="1" type="ORF">J5X75_42385</name>
</gene>
<comment type="caution">
    <text evidence="1">The sequence shown here is derived from an EMBL/GenBank/DDBJ whole genome shotgun (WGS) entry which is preliminary data.</text>
</comment>
<dbReference type="EMBL" id="JAGFNS010000054">
    <property type="protein sequence ID" value="MBO3744159.1"/>
    <property type="molecule type" value="Genomic_DNA"/>
</dbReference>
<proteinExistence type="predicted"/>
<keyword evidence="2" id="KW-1185">Reference proteome</keyword>
<dbReference type="RefSeq" id="WP_208473390.1">
    <property type="nucleotide sequence ID" value="NZ_JAGFNS010000054.1"/>
</dbReference>
<sequence length="97" mass="10480">MRQLGVAPEPVDQHGLTVSRLAAAIRRAVDDPVMVAAARRLGERVRTENGVTVAVDVLEQAALDPRYTRVLGEIGRCRDGPGTIGSDRVCREAWSAM</sequence>